<protein>
    <submittedName>
        <fullName evidence="2">Uncharacterized protein</fullName>
    </submittedName>
</protein>
<dbReference type="Pfam" id="PF06937">
    <property type="entry name" value="EURL"/>
    <property type="match status" value="1"/>
</dbReference>
<feature type="coiled-coil region" evidence="1">
    <location>
        <begin position="97"/>
        <end position="131"/>
    </location>
</feature>
<dbReference type="Proteomes" id="UP001286313">
    <property type="component" value="Unassembled WGS sequence"/>
</dbReference>
<keyword evidence="1" id="KW-0175">Coiled coil</keyword>
<sequence>MDLAVLTTHTTNTLQGIQKELEALKEVVTACSHKYWFSDILASSFPEAPTTDAAMEEEEVLVSVSPAKAYNTSHTFKNCLPTRWKRKSSAELSGLTLHSLTHLLKDLETIVQDASRELVTLLQERQGLQEEVDIRSITIEQLLKFAEKKQLQMGEPFAIQMSVVHSHCGHGQQTESSLG</sequence>
<accession>A0AAE1GDX0</accession>
<gene>
    <name evidence="2" type="ORF">Pcinc_004866</name>
</gene>
<reference evidence="2" key="1">
    <citation type="submission" date="2023-10" db="EMBL/GenBank/DDBJ databases">
        <title>Genome assemblies of two species of porcelain crab, Petrolisthes cinctipes and Petrolisthes manimaculis (Anomura: Porcellanidae).</title>
        <authorList>
            <person name="Angst P."/>
        </authorList>
    </citation>
    <scope>NUCLEOTIDE SEQUENCE</scope>
    <source>
        <strain evidence="2">PB745_01</strain>
        <tissue evidence="2">Gill</tissue>
    </source>
</reference>
<name>A0AAE1GDX0_PETCI</name>
<dbReference type="AlphaFoldDB" id="A0AAE1GDX0"/>
<dbReference type="InterPro" id="IPR009704">
    <property type="entry name" value="EURL_prot"/>
</dbReference>
<proteinExistence type="predicted"/>
<organism evidence="2 3">
    <name type="scientific">Petrolisthes cinctipes</name>
    <name type="common">Flat porcelain crab</name>
    <dbReference type="NCBI Taxonomy" id="88211"/>
    <lineage>
        <taxon>Eukaryota</taxon>
        <taxon>Metazoa</taxon>
        <taxon>Ecdysozoa</taxon>
        <taxon>Arthropoda</taxon>
        <taxon>Crustacea</taxon>
        <taxon>Multicrustacea</taxon>
        <taxon>Malacostraca</taxon>
        <taxon>Eumalacostraca</taxon>
        <taxon>Eucarida</taxon>
        <taxon>Decapoda</taxon>
        <taxon>Pleocyemata</taxon>
        <taxon>Anomura</taxon>
        <taxon>Galatheoidea</taxon>
        <taxon>Porcellanidae</taxon>
        <taxon>Petrolisthes</taxon>
    </lineage>
</organism>
<keyword evidence="3" id="KW-1185">Reference proteome</keyword>
<evidence type="ECO:0000313" key="2">
    <source>
        <dbReference type="EMBL" id="KAK3891224.1"/>
    </source>
</evidence>
<evidence type="ECO:0000256" key="1">
    <source>
        <dbReference type="SAM" id="Coils"/>
    </source>
</evidence>
<dbReference type="EMBL" id="JAWQEG010000361">
    <property type="protein sequence ID" value="KAK3891224.1"/>
    <property type="molecule type" value="Genomic_DNA"/>
</dbReference>
<evidence type="ECO:0000313" key="3">
    <source>
        <dbReference type="Proteomes" id="UP001286313"/>
    </source>
</evidence>
<comment type="caution">
    <text evidence="2">The sequence shown here is derived from an EMBL/GenBank/DDBJ whole genome shotgun (WGS) entry which is preliminary data.</text>
</comment>